<feature type="transmembrane region" description="Helical" evidence="6">
    <location>
        <begin position="434"/>
        <end position="456"/>
    </location>
</feature>
<feature type="transmembrane region" description="Helical" evidence="6">
    <location>
        <begin position="62"/>
        <end position="86"/>
    </location>
</feature>
<proteinExistence type="inferred from homology"/>
<dbReference type="GO" id="GO:0016020">
    <property type="term" value="C:membrane"/>
    <property type="evidence" value="ECO:0007669"/>
    <property type="project" value="UniProtKB-SubCell"/>
</dbReference>
<protein>
    <recommendedName>
        <fullName evidence="9">Solute carrier family 23 member 2</fullName>
    </recommendedName>
</protein>
<dbReference type="EMBL" id="VSWD01000008">
    <property type="protein sequence ID" value="KAK3095932.1"/>
    <property type="molecule type" value="Genomic_DNA"/>
</dbReference>
<keyword evidence="4 6" id="KW-1133">Transmembrane helix</keyword>
<comment type="caution">
    <text evidence="7">The sequence shown here is derived from an EMBL/GenBank/DDBJ whole genome shotgun (WGS) entry which is preliminary data.</text>
</comment>
<sequence>MSMNKESSRERVDLLRFTNGDKKCAGNGVACHDSVSDDLEVIIERSDSDLLYKVAEHPPIHLTLFFGFQQALVAISSSLAISLMVAEVTCAMDDEALKARLLSSTLFMNGVTTIIMNLVGIGLPLYQGAASDFLVPLFAMQVIDSGKCSGKPASPTQASFMENVTLSGLNGTAYNVVDDHTEFVLSNIRQLQGSLIAAGIFQGMLGATGLLGVLMRFVGPNTIVPTLLLTGLYMVKAVMKFVQVQWGVASCVCSIAVILSLYLGKRRFPIPFWNRQNGFHILWYPLHQVFSILIAMMVGWLLCGILTMTGVLSDDPKSVEFNARTDARSDYIAESAWIQFPYPGQFGPFDFNVSVFLGFAIASITSIMDSLGDYYACAQICSAPPPPRHAINRGIALEGFCSAISGMFGCGHGTTTYGGNLGVLGLTRVGSRDVMIVAGVIYLIFGITGKVCAVFISIPYPVLGGALIVMFGMFIGIAISSLHVVNLNSTRNMAVLGISILVGLLLPTWLETNKDTISFGGGSADSIIKMLLANPSLVGGVIACFLDNTIPGTLEERGITAWQNKVYKPPVDDSGAEIESVYENLLPGIIKRNRILSKLPFFPDLKDKDNQNVSMDA</sequence>
<comment type="similarity">
    <text evidence="2">Belongs to the nucleobase:cation symporter-2 (NCS2) (TC 2.A.40) family.</text>
</comment>
<dbReference type="Pfam" id="PF00860">
    <property type="entry name" value="Xan_ur_permease"/>
    <property type="match status" value="1"/>
</dbReference>
<evidence type="ECO:0000256" key="4">
    <source>
        <dbReference type="ARBA" id="ARBA00022989"/>
    </source>
</evidence>
<feature type="transmembrane region" description="Helical" evidence="6">
    <location>
        <begin position="492"/>
        <end position="510"/>
    </location>
</feature>
<accession>A0AA88Y0A9</accession>
<organism evidence="7 8">
    <name type="scientific">Pinctada imbricata</name>
    <name type="common">Atlantic pearl-oyster</name>
    <name type="synonym">Pinctada martensii</name>
    <dbReference type="NCBI Taxonomy" id="66713"/>
    <lineage>
        <taxon>Eukaryota</taxon>
        <taxon>Metazoa</taxon>
        <taxon>Spiralia</taxon>
        <taxon>Lophotrochozoa</taxon>
        <taxon>Mollusca</taxon>
        <taxon>Bivalvia</taxon>
        <taxon>Autobranchia</taxon>
        <taxon>Pteriomorphia</taxon>
        <taxon>Pterioida</taxon>
        <taxon>Pterioidea</taxon>
        <taxon>Pteriidae</taxon>
        <taxon>Pinctada</taxon>
    </lineage>
</organism>
<feature type="transmembrane region" description="Helical" evidence="6">
    <location>
        <begin position="284"/>
        <end position="308"/>
    </location>
</feature>
<feature type="transmembrane region" description="Helical" evidence="6">
    <location>
        <begin position="195"/>
        <end position="217"/>
    </location>
</feature>
<evidence type="ECO:0000256" key="3">
    <source>
        <dbReference type="ARBA" id="ARBA00022692"/>
    </source>
</evidence>
<evidence type="ECO:0000313" key="8">
    <source>
        <dbReference type="Proteomes" id="UP001186944"/>
    </source>
</evidence>
<dbReference type="Proteomes" id="UP001186944">
    <property type="component" value="Unassembled WGS sequence"/>
</dbReference>
<gene>
    <name evidence="7" type="ORF">FSP39_021026</name>
</gene>
<evidence type="ECO:0000313" key="7">
    <source>
        <dbReference type="EMBL" id="KAK3095932.1"/>
    </source>
</evidence>
<dbReference type="PANTHER" id="PTHR11119">
    <property type="entry name" value="XANTHINE-URACIL / VITAMIN C PERMEASE FAMILY MEMBER"/>
    <property type="match status" value="1"/>
</dbReference>
<feature type="transmembrane region" description="Helical" evidence="6">
    <location>
        <begin position="462"/>
        <end position="485"/>
    </location>
</feature>
<evidence type="ECO:0000256" key="2">
    <source>
        <dbReference type="ARBA" id="ARBA00008821"/>
    </source>
</evidence>
<reference evidence="7" key="1">
    <citation type="submission" date="2019-08" db="EMBL/GenBank/DDBJ databases">
        <title>The improved chromosome-level genome for the pearl oyster Pinctada fucata martensii using PacBio sequencing and Hi-C.</title>
        <authorList>
            <person name="Zheng Z."/>
        </authorList>
    </citation>
    <scope>NUCLEOTIDE SEQUENCE</scope>
    <source>
        <strain evidence="7">ZZ-2019</strain>
        <tissue evidence="7">Adductor muscle</tissue>
    </source>
</reference>
<dbReference type="InterPro" id="IPR006043">
    <property type="entry name" value="NCS2"/>
</dbReference>
<dbReference type="AlphaFoldDB" id="A0AA88Y0A9"/>
<evidence type="ECO:0000256" key="5">
    <source>
        <dbReference type="ARBA" id="ARBA00023136"/>
    </source>
</evidence>
<comment type="subcellular location">
    <subcellularLocation>
        <location evidence="1">Membrane</location>
        <topology evidence="1">Multi-pass membrane protein</topology>
    </subcellularLocation>
</comment>
<name>A0AA88Y0A9_PINIB</name>
<keyword evidence="5 6" id="KW-0472">Membrane</keyword>
<feature type="transmembrane region" description="Helical" evidence="6">
    <location>
        <begin position="106"/>
        <end position="126"/>
    </location>
</feature>
<evidence type="ECO:0000256" key="6">
    <source>
        <dbReference type="SAM" id="Phobius"/>
    </source>
</evidence>
<evidence type="ECO:0008006" key="9">
    <source>
        <dbReference type="Google" id="ProtNLM"/>
    </source>
</evidence>
<dbReference type="GO" id="GO:0022857">
    <property type="term" value="F:transmembrane transporter activity"/>
    <property type="evidence" value="ECO:0007669"/>
    <property type="project" value="InterPro"/>
</dbReference>
<feature type="transmembrane region" description="Helical" evidence="6">
    <location>
        <begin position="246"/>
        <end position="264"/>
    </location>
</feature>
<keyword evidence="8" id="KW-1185">Reference proteome</keyword>
<evidence type="ECO:0000256" key="1">
    <source>
        <dbReference type="ARBA" id="ARBA00004141"/>
    </source>
</evidence>
<keyword evidence="3 6" id="KW-0812">Transmembrane</keyword>